<dbReference type="SUPFAM" id="SSF51556">
    <property type="entry name" value="Metallo-dependent hydrolases"/>
    <property type="match status" value="1"/>
</dbReference>
<dbReference type="GeneID" id="37226693"/>
<protein>
    <submittedName>
        <fullName evidence="1">Uncharacterized protein</fullName>
    </submittedName>
</protein>
<dbReference type="AlphaFoldDB" id="A0A395GLT2"/>
<dbReference type="OrthoDB" id="2832284at2759"/>
<dbReference type="EMBL" id="KZ824509">
    <property type="protein sequence ID" value="RAK94983.1"/>
    <property type="molecule type" value="Genomic_DNA"/>
</dbReference>
<proteinExistence type="predicted"/>
<accession>A0A395GLT2</accession>
<dbReference type="STRING" id="1448316.A0A395GLT2"/>
<reference evidence="1 2" key="1">
    <citation type="submission" date="2018-02" db="EMBL/GenBank/DDBJ databases">
        <title>The genomes of Aspergillus section Nigri reveals drivers in fungal speciation.</title>
        <authorList>
            <consortium name="DOE Joint Genome Institute"/>
            <person name="Vesth T.C."/>
            <person name="Nybo J."/>
            <person name="Theobald S."/>
            <person name="Brandl J."/>
            <person name="Frisvad J.C."/>
            <person name="Nielsen K.F."/>
            <person name="Lyhne E.K."/>
            <person name="Kogle M.E."/>
            <person name="Kuo A."/>
            <person name="Riley R."/>
            <person name="Clum A."/>
            <person name="Nolan M."/>
            <person name="Lipzen A."/>
            <person name="Salamov A."/>
            <person name="Henrissat B."/>
            <person name="Wiebenga A."/>
            <person name="De vries R.P."/>
            <person name="Grigoriev I.V."/>
            <person name="Mortensen U.H."/>
            <person name="Andersen M.R."/>
            <person name="Baker S.E."/>
        </authorList>
    </citation>
    <scope>NUCLEOTIDE SEQUENCE [LARGE SCALE GENOMIC DNA]</scope>
    <source>
        <strain evidence="1 2">CBS 121593</strain>
    </source>
</reference>
<dbReference type="Proteomes" id="UP000249402">
    <property type="component" value="Unassembled WGS sequence"/>
</dbReference>
<gene>
    <name evidence="1" type="ORF">BO80DRAFT_450644</name>
</gene>
<organism evidence="1 2">
    <name type="scientific">Aspergillus ibericus CBS 121593</name>
    <dbReference type="NCBI Taxonomy" id="1448316"/>
    <lineage>
        <taxon>Eukaryota</taxon>
        <taxon>Fungi</taxon>
        <taxon>Dikarya</taxon>
        <taxon>Ascomycota</taxon>
        <taxon>Pezizomycotina</taxon>
        <taxon>Eurotiomycetes</taxon>
        <taxon>Eurotiomycetidae</taxon>
        <taxon>Eurotiales</taxon>
        <taxon>Aspergillaceae</taxon>
        <taxon>Aspergillus</taxon>
        <taxon>Aspergillus subgen. Circumdati</taxon>
    </lineage>
</organism>
<dbReference type="VEuPathDB" id="FungiDB:BO80DRAFT_450644"/>
<sequence length="102" mass="11163">MSDGCVGDLAITHSDDNVRSFARSSHGREARRDPDILHAPVQAQRVDQILTGIDYPYVPLAQSEAALPAIQAHGDFSDTEMARINNRSALSLFPWVAEVLGY</sequence>
<evidence type="ECO:0000313" key="2">
    <source>
        <dbReference type="Proteomes" id="UP000249402"/>
    </source>
</evidence>
<dbReference type="InterPro" id="IPR032466">
    <property type="entry name" value="Metal_Hydrolase"/>
</dbReference>
<dbReference type="RefSeq" id="XP_025569311.1">
    <property type="nucleotide sequence ID" value="XM_025721828.1"/>
</dbReference>
<evidence type="ECO:0000313" key="1">
    <source>
        <dbReference type="EMBL" id="RAK94983.1"/>
    </source>
</evidence>
<keyword evidence="2" id="KW-1185">Reference proteome</keyword>
<name>A0A395GLT2_9EURO</name>